<evidence type="ECO:0000256" key="1">
    <source>
        <dbReference type="SAM" id="Phobius"/>
    </source>
</evidence>
<comment type="caution">
    <text evidence="2">The sequence shown here is derived from an EMBL/GenBank/DDBJ whole genome shotgun (WGS) entry which is preliminary data.</text>
</comment>
<accession>X1ATZ4</accession>
<dbReference type="EMBL" id="BART01015909">
    <property type="protein sequence ID" value="GAG75758.1"/>
    <property type="molecule type" value="Genomic_DNA"/>
</dbReference>
<organism evidence="2">
    <name type="scientific">marine sediment metagenome</name>
    <dbReference type="NCBI Taxonomy" id="412755"/>
    <lineage>
        <taxon>unclassified sequences</taxon>
        <taxon>metagenomes</taxon>
        <taxon>ecological metagenomes</taxon>
    </lineage>
</organism>
<dbReference type="AlphaFoldDB" id="X1ATZ4"/>
<reference evidence="2" key="1">
    <citation type="journal article" date="2014" name="Front. Microbiol.">
        <title>High frequency of phylogenetically diverse reductive dehalogenase-homologous genes in deep subseafloor sedimentary metagenomes.</title>
        <authorList>
            <person name="Kawai M."/>
            <person name="Futagami T."/>
            <person name="Toyoda A."/>
            <person name="Takaki Y."/>
            <person name="Nishi S."/>
            <person name="Hori S."/>
            <person name="Arai W."/>
            <person name="Tsubouchi T."/>
            <person name="Morono Y."/>
            <person name="Uchiyama I."/>
            <person name="Ito T."/>
            <person name="Fujiyama A."/>
            <person name="Inagaki F."/>
            <person name="Takami H."/>
        </authorList>
    </citation>
    <scope>NUCLEOTIDE SEQUENCE</scope>
    <source>
        <strain evidence="2">Expedition CK06-06</strain>
    </source>
</reference>
<gene>
    <name evidence="2" type="ORF">S01H4_30766</name>
</gene>
<feature type="non-terminal residue" evidence="2">
    <location>
        <position position="56"/>
    </location>
</feature>
<keyword evidence="1" id="KW-0472">Membrane</keyword>
<feature type="transmembrane region" description="Helical" evidence="1">
    <location>
        <begin position="33"/>
        <end position="55"/>
    </location>
</feature>
<sequence>MKNNKKSPLKDRPLHVAGQSVDVSIINLAFDGLTIFFILVILSLFLFFELLYLAFP</sequence>
<evidence type="ECO:0000313" key="2">
    <source>
        <dbReference type="EMBL" id="GAG75758.1"/>
    </source>
</evidence>
<keyword evidence="1" id="KW-0812">Transmembrane</keyword>
<proteinExistence type="predicted"/>
<name>X1ATZ4_9ZZZZ</name>
<keyword evidence="1" id="KW-1133">Transmembrane helix</keyword>
<protein>
    <submittedName>
        <fullName evidence="2">Uncharacterized protein</fullName>
    </submittedName>
</protein>